<dbReference type="PANTHER" id="PTHR30576">
    <property type="entry name" value="COLANIC BIOSYNTHESIS UDP-GLUCOSE LIPID CARRIER TRANSFERASE"/>
    <property type="match status" value="1"/>
</dbReference>
<evidence type="ECO:0000256" key="5">
    <source>
        <dbReference type="ARBA" id="ARBA00022989"/>
    </source>
</evidence>
<evidence type="ECO:0000313" key="9">
    <source>
        <dbReference type="EMBL" id="OOO61930.1"/>
    </source>
</evidence>
<dbReference type="Proteomes" id="UP000190206">
    <property type="component" value="Unassembled WGS sequence"/>
</dbReference>
<dbReference type="STRING" id="1962263.BS637_08985"/>
<dbReference type="InterPro" id="IPR003362">
    <property type="entry name" value="Bact_transf"/>
</dbReference>
<dbReference type="Pfam" id="PF02397">
    <property type="entry name" value="Bac_transf"/>
    <property type="match status" value="1"/>
</dbReference>
<dbReference type="NCBIfam" id="TIGR03025">
    <property type="entry name" value="EPS_sugtrans"/>
    <property type="match status" value="1"/>
</dbReference>
<keyword evidence="4 7" id="KW-0812">Transmembrane</keyword>
<dbReference type="EMBL" id="MRAE01000026">
    <property type="protein sequence ID" value="OOO64737.1"/>
    <property type="molecule type" value="Genomic_DNA"/>
</dbReference>
<reference evidence="10 12" key="1">
    <citation type="submission" date="2016-12" db="EMBL/GenBank/DDBJ databases">
        <title>Clostridium tepidum sp. nov., a close relative of Clostridium sporogenes and Clostridium botulinum Group I.</title>
        <authorList>
            <person name="Dobritsa A.P."/>
            <person name="Kutumbaka K.K."/>
            <person name="Werner K."/>
            <person name="Wiedmann M."/>
            <person name="Asmus A."/>
            <person name="Samadpour M."/>
        </authorList>
    </citation>
    <scope>NUCLEOTIDE SEQUENCE [LARGE SCALE GENOMIC DNA]</scope>
    <source>
        <strain evidence="10 12">IEH 97212</strain>
    </source>
</reference>
<dbReference type="RefSeq" id="WP_078024402.1">
    <property type="nucleotide sequence ID" value="NZ_JADPGM010000007.1"/>
</dbReference>
<keyword evidence="11" id="KW-1185">Reference proteome</keyword>
<comment type="caution">
    <text evidence="10">The sequence shown here is derived from an EMBL/GenBank/DDBJ whole genome shotgun (WGS) entry which is preliminary data.</text>
</comment>
<feature type="domain" description="Bacterial sugar transferase" evidence="8">
    <location>
        <begin position="24"/>
        <end position="212"/>
    </location>
</feature>
<dbReference type="Proteomes" id="UP000190256">
    <property type="component" value="Unassembled WGS sequence"/>
</dbReference>
<dbReference type="GO" id="GO:0016020">
    <property type="term" value="C:membrane"/>
    <property type="evidence" value="ECO:0007669"/>
    <property type="project" value="UniProtKB-SubCell"/>
</dbReference>
<keyword evidence="5 7" id="KW-1133">Transmembrane helix</keyword>
<accession>A0A1S9I332</accession>
<comment type="similarity">
    <text evidence="2">Belongs to the bacterial sugar transferase family.</text>
</comment>
<evidence type="ECO:0000256" key="6">
    <source>
        <dbReference type="ARBA" id="ARBA00023136"/>
    </source>
</evidence>
<feature type="transmembrane region" description="Helical" evidence="7">
    <location>
        <begin position="26"/>
        <end position="50"/>
    </location>
</feature>
<evidence type="ECO:0000256" key="4">
    <source>
        <dbReference type="ARBA" id="ARBA00022692"/>
    </source>
</evidence>
<dbReference type="PANTHER" id="PTHR30576:SF0">
    <property type="entry name" value="UNDECAPRENYL-PHOSPHATE N-ACETYLGALACTOSAMINYL 1-PHOSPHATE TRANSFERASE-RELATED"/>
    <property type="match status" value="1"/>
</dbReference>
<gene>
    <name evidence="9" type="ORF">BS637_08985</name>
    <name evidence="10" type="ORF">BS638_10160</name>
</gene>
<evidence type="ECO:0000259" key="8">
    <source>
        <dbReference type="Pfam" id="PF02397"/>
    </source>
</evidence>
<evidence type="ECO:0000256" key="3">
    <source>
        <dbReference type="ARBA" id="ARBA00022679"/>
    </source>
</evidence>
<keyword evidence="3 10" id="KW-0808">Transferase</keyword>
<reference evidence="9 11" key="2">
    <citation type="submission" date="2016-12" db="EMBL/GenBank/DDBJ databases">
        <title>Clostridium tepidum sp. nov., a close relative of Clostridium sporogenes and Clostridium botulinum Group I.</title>
        <authorList>
            <person name="Dobritsa A.P."/>
            <person name="Kutumbaka K."/>
            <person name="Werner K."/>
            <person name="Samadpour M."/>
        </authorList>
    </citation>
    <scope>NUCLEOTIDE SEQUENCE [LARGE SCALE GENOMIC DNA]</scope>
    <source>
        <strain evidence="9 11">PE</strain>
    </source>
</reference>
<dbReference type="AlphaFoldDB" id="A0A1S9I332"/>
<dbReference type="InterPro" id="IPR017475">
    <property type="entry name" value="EPS_sugar_tfrase"/>
</dbReference>
<dbReference type="OrthoDB" id="9808602at2"/>
<evidence type="ECO:0000313" key="11">
    <source>
        <dbReference type="Proteomes" id="UP000190206"/>
    </source>
</evidence>
<organism evidence="10 12">
    <name type="scientific">Clostridium tepidum</name>
    <dbReference type="NCBI Taxonomy" id="1962263"/>
    <lineage>
        <taxon>Bacteria</taxon>
        <taxon>Bacillati</taxon>
        <taxon>Bacillota</taxon>
        <taxon>Clostridia</taxon>
        <taxon>Eubacteriales</taxon>
        <taxon>Clostridiaceae</taxon>
        <taxon>Clostridium</taxon>
    </lineage>
</organism>
<keyword evidence="6 7" id="KW-0472">Membrane</keyword>
<evidence type="ECO:0000313" key="12">
    <source>
        <dbReference type="Proteomes" id="UP000190256"/>
    </source>
</evidence>
<evidence type="ECO:0000256" key="7">
    <source>
        <dbReference type="SAM" id="Phobius"/>
    </source>
</evidence>
<comment type="subcellular location">
    <subcellularLocation>
        <location evidence="1">Membrane</location>
        <topology evidence="1">Multi-pass membrane protein</topology>
    </subcellularLocation>
</comment>
<evidence type="ECO:0000256" key="1">
    <source>
        <dbReference type="ARBA" id="ARBA00004141"/>
    </source>
</evidence>
<protein>
    <submittedName>
        <fullName evidence="10">Sugar transferase</fullName>
    </submittedName>
</protein>
<evidence type="ECO:0000313" key="10">
    <source>
        <dbReference type="EMBL" id="OOO64737.1"/>
    </source>
</evidence>
<dbReference type="GO" id="GO:0016780">
    <property type="term" value="F:phosphotransferase activity, for other substituted phosphate groups"/>
    <property type="evidence" value="ECO:0007669"/>
    <property type="project" value="TreeGrafter"/>
</dbReference>
<sequence length="217" mass="25071">MEFKIPIIDIEKDIKSKRIQFVIKRFLDVILSLIGIVVLSPLYLILFLWIKLDSKGPALFKQVRVGKNNKNFIIYKFRTMVVDAEKKKNVDLEIEDISNFVFQSKSDNRVTKAGKFLRKTSLDEIPQLFNVLKGNMTLVGPRPEIPDVVKHYPKEYAQRLLVTPGITGLAQISGRGEIELGKTVYYDVTYIKNFSIWYDIKILFLTVFKVFKSEGAF</sequence>
<proteinExistence type="inferred from homology"/>
<dbReference type="EMBL" id="MRAD01000008">
    <property type="protein sequence ID" value="OOO61930.1"/>
    <property type="molecule type" value="Genomic_DNA"/>
</dbReference>
<evidence type="ECO:0000256" key="2">
    <source>
        <dbReference type="ARBA" id="ARBA00006464"/>
    </source>
</evidence>
<name>A0A1S9I332_9CLOT</name>